<dbReference type="Gene3D" id="2.120.10.60">
    <property type="entry name" value="Tricorn protease N-terminal domain"/>
    <property type="match status" value="1"/>
</dbReference>
<dbReference type="Pfam" id="PF00486">
    <property type="entry name" value="Trans_reg_C"/>
    <property type="match status" value="1"/>
</dbReference>
<proteinExistence type="inferred from homology"/>
<dbReference type="GO" id="GO:0006355">
    <property type="term" value="P:regulation of DNA-templated transcription"/>
    <property type="evidence" value="ECO:0007669"/>
    <property type="project" value="InterPro"/>
</dbReference>
<dbReference type="Pfam" id="PF07676">
    <property type="entry name" value="PD40"/>
    <property type="match status" value="6"/>
</dbReference>
<dbReference type="EMBL" id="VOHE01000009">
    <property type="protein sequence ID" value="TWT17160.1"/>
    <property type="molecule type" value="Genomic_DNA"/>
</dbReference>
<organism evidence="6 7">
    <name type="scientific">Luteimonas wenzhouensis</name>
    <dbReference type="NCBI Taxonomy" id="2599615"/>
    <lineage>
        <taxon>Bacteria</taxon>
        <taxon>Pseudomonadati</taxon>
        <taxon>Pseudomonadota</taxon>
        <taxon>Gammaproteobacteria</taxon>
        <taxon>Lysobacterales</taxon>
        <taxon>Lysobacteraceae</taxon>
        <taxon>Luteimonas</taxon>
    </lineage>
</organism>
<dbReference type="Proteomes" id="UP000315949">
    <property type="component" value="Unassembled WGS sequence"/>
</dbReference>
<sequence>MASSRGLPAGASPPSTVSIRPVGGCDLNGGTLRFCDRFRARRMLAPSRPWIGGPRRVSEPTAIGRIQTGGGSTPPAPQAFSVGEALVQPSLNRVSIGGQATQVEPKLMQVLLLMAERPGAVVPRETFFRTVWAGTVGDDYLLNRAISELRRIFGDDPQRPRYIETIRKGGYRLVAPVAPARVAALASMPGPAPVDAGAVSDSRPGSAAAPSPEAPAATDAAAAEGGRFRRPGLVLAAAALVLAFAVAWQFRSAAPPAAVEAYVVQPLTSFVGRELEPALSPDGSRVAFIWDRDGHFEVYAKAIGSEQALRLSHGSADARHPLWLPGGGALLYARAGGDGISIMRVSALGGPATRVFHDPDRRELRGMGLSPDGRHLVYAAREHAAAPYRLHLADLDEGTRRALTDPGDGVLGDLDPRFAPDGRSIAFARAVDEVTRDLHLVAPEGGEPRRLTFDNRKINGLAWSSDGGRILFTSTRSGLYGLWSLAPARGELVQVALGSEDVHQPATAPGVDTIAFEQWMHRSRLRQIDLAARTDADTGHQFRSTRWDSNPAWSPDGRRIAFTSNRGGPHAIWTSASDGSHAVELASFGGSYVDNPAWSPDGRLIAFDASPDGRTAIYVVAAEGGQPRLLVDGPGDNRRPAWSRDGAWLYFESNRDGAWRIHAQPAAGGNAVAVTPGPGVRARESSDGRFVLYARPGAPGLWQVPRLDWGMAGPAKDERLLLAGLDPADGSNWAPADAGIYFVRRRAGGAPVLALHPSGGGPASDLLELPESFQGWGFDLSPDQTRLLFSEVTFRESDLRLALPRPAQPATLAQR</sequence>
<evidence type="ECO:0000259" key="5">
    <source>
        <dbReference type="PROSITE" id="PS51755"/>
    </source>
</evidence>
<dbReference type="OrthoDB" id="626010at2"/>
<dbReference type="SMART" id="SM00862">
    <property type="entry name" value="Trans_reg_C"/>
    <property type="match status" value="1"/>
</dbReference>
<comment type="similarity">
    <text evidence="1">Belongs to the TolB family.</text>
</comment>
<evidence type="ECO:0000256" key="4">
    <source>
        <dbReference type="SAM" id="MobiDB-lite"/>
    </source>
</evidence>
<gene>
    <name evidence="6" type="ORF">FQY79_13765</name>
</gene>
<feature type="DNA-binding region" description="OmpR/PhoB-type" evidence="3">
    <location>
        <begin position="77"/>
        <end position="175"/>
    </location>
</feature>
<feature type="region of interest" description="Disordered" evidence="4">
    <location>
        <begin position="194"/>
        <end position="222"/>
    </location>
</feature>
<protein>
    <recommendedName>
        <fullName evidence="5">OmpR/PhoB-type domain-containing protein</fullName>
    </recommendedName>
</protein>
<evidence type="ECO:0000313" key="6">
    <source>
        <dbReference type="EMBL" id="TWT17160.1"/>
    </source>
</evidence>
<dbReference type="SUPFAM" id="SSF82171">
    <property type="entry name" value="DPP6 N-terminal domain-like"/>
    <property type="match status" value="2"/>
</dbReference>
<dbReference type="InterPro" id="IPR001867">
    <property type="entry name" value="OmpR/PhoB-type_DNA-bd"/>
</dbReference>
<comment type="caution">
    <text evidence="6">The sequence shown here is derived from an EMBL/GenBank/DDBJ whole genome shotgun (WGS) entry which is preliminary data.</text>
</comment>
<dbReference type="Gene3D" id="2.120.10.30">
    <property type="entry name" value="TolB, C-terminal domain"/>
    <property type="match status" value="2"/>
</dbReference>
<dbReference type="Gene3D" id="1.10.10.10">
    <property type="entry name" value="Winged helix-like DNA-binding domain superfamily/Winged helix DNA-binding domain"/>
    <property type="match status" value="1"/>
</dbReference>
<feature type="compositionally biased region" description="Low complexity" evidence="4">
    <location>
        <begin position="200"/>
        <end position="222"/>
    </location>
</feature>
<evidence type="ECO:0000256" key="3">
    <source>
        <dbReference type="PROSITE-ProRule" id="PRU01091"/>
    </source>
</evidence>
<name>A0A5C5TVC9_9GAMM</name>
<dbReference type="InterPro" id="IPR036388">
    <property type="entry name" value="WH-like_DNA-bd_sf"/>
</dbReference>
<dbReference type="InterPro" id="IPR011042">
    <property type="entry name" value="6-blade_b-propeller_TolB-like"/>
</dbReference>
<dbReference type="PROSITE" id="PS51755">
    <property type="entry name" value="OMPR_PHOB"/>
    <property type="match status" value="1"/>
</dbReference>
<dbReference type="GO" id="GO:0000160">
    <property type="term" value="P:phosphorelay signal transduction system"/>
    <property type="evidence" value="ECO:0007669"/>
    <property type="project" value="InterPro"/>
</dbReference>
<accession>A0A5C5TVC9</accession>
<dbReference type="InterPro" id="IPR016032">
    <property type="entry name" value="Sig_transdc_resp-reg_C-effctor"/>
</dbReference>
<dbReference type="SUPFAM" id="SSF46894">
    <property type="entry name" value="C-terminal effector domain of the bipartite response regulators"/>
    <property type="match status" value="1"/>
</dbReference>
<dbReference type="PANTHER" id="PTHR36842:SF1">
    <property type="entry name" value="PROTEIN TOLB"/>
    <property type="match status" value="1"/>
</dbReference>
<dbReference type="GO" id="GO:0003677">
    <property type="term" value="F:DNA binding"/>
    <property type="evidence" value="ECO:0007669"/>
    <property type="project" value="UniProtKB-UniRule"/>
</dbReference>
<feature type="domain" description="OmpR/PhoB-type" evidence="5">
    <location>
        <begin position="77"/>
        <end position="175"/>
    </location>
</feature>
<evidence type="ECO:0000256" key="1">
    <source>
        <dbReference type="ARBA" id="ARBA00009820"/>
    </source>
</evidence>
<keyword evidence="7" id="KW-1185">Reference proteome</keyword>
<dbReference type="CDD" id="cd00383">
    <property type="entry name" value="trans_reg_C"/>
    <property type="match status" value="1"/>
</dbReference>
<reference evidence="6 7" key="1">
    <citation type="submission" date="2019-07" db="EMBL/GenBank/DDBJ databases">
        <title>Luteimonas sp. YD-1 nov., isolated from acidic soil.</title>
        <authorList>
            <person name="Zhou J."/>
        </authorList>
    </citation>
    <scope>NUCLEOTIDE SEQUENCE [LARGE SCALE GENOMIC DNA]</scope>
    <source>
        <strain evidence="6 7">YD-1</strain>
    </source>
</reference>
<keyword evidence="2 3" id="KW-0238">DNA-binding</keyword>
<evidence type="ECO:0000313" key="7">
    <source>
        <dbReference type="Proteomes" id="UP000315949"/>
    </source>
</evidence>
<dbReference type="InterPro" id="IPR011659">
    <property type="entry name" value="WD40"/>
</dbReference>
<evidence type="ECO:0000256" key="2">
    <source>
        <dbReference type="ARBA" id="ARBA00023125"/>
    </source>
</evidence>
<dbReference type="AlphaFoldDB" id="A0A5C5TVC9"/>
<dbReference type="PANTHER" id="PTHR36842">
    <property type="entry name" value="PROTEIN TOLB HOMOLOG"/>
    <property type="match status" value="1"/>
</dbReference>